<evidence type="ECO:0000256" key="1">
    <source>
        <dbReference type="ARBA" id="ARBA00022801"/>
    </source>
</evidence>
<keyword evidence="2" id="KW-0732">Signal</keyword>
<dbReference type="InterPro" id="IPR036412">
    <property type="entry name" value="HAD-like_sf"/>
</dbReference>
<dbReference type="InterPro" id="IPR051540">
    <property type="entry name" value="S-2-haloacid_dehalogenase"/>
</dbReference>
<dbReference type="PANTHER" id="PTHR43316:SF3">
    <property type="entry name" value="HALOACID DEHALOGENASE, TYPE II (AFU_ORTHOLOGUE AFUA_2G07750)-RELATED"/>
    <property type="match status" value="1"/>
</dbReference>
<dbReference type="PRINTS" id="PR00413">
    <property type="entry name" value="HADHALOGNASE"/>
</dbReference>
<protein>
    <recommendedName>
        <fullName evidence="5">Haloacid dehalogenase, type II</fullName>
    </recommendedName>
</protein>
<dbReference type="EMBL" id="KV878336">
    <property type="protein sequence ID" value="OJJ50633.1"/>
    <property type="molecule type" value="Genomic_DNA"/>
</dbReference>
<dbReference type="OrthoDB" id="20198at2759"/>
<gene>
    <name evidence="3" type="ORF">ASPZODRAFT_222303</name>
</gene>
<sequence length="243" mass="26260">MSPRAIVFDLLTALLDSWTLWNKAAGSEAAGRRWRARYLELTFGCGAYRPYEDLVRESARDAGLDHSVPESLLATWDELQPWPEAPEVLRQLRQAGYLLGVVTNCSMERGRRAAARCEEAAAVSSAPCTGRQDSPLFLFDVVITAEESGFYKPRAEAYAAVLAALGVQPADALFVAGSSGDVLGAAKVGMPVVWHNRIGLKPLPGSAPLIHGQSLREVLFPLLSLPHQDAVPAGVVDIPHHQI</sequence>
<dbReference type="STRING" id="1073090.A0A1L9SU82"/>
<dbReference type="RefSeq" id="XP_022585143.1">
    <property type="nucleotide sequence ID" value="XM_022727880.1"/>
</dbReference>
<keyword evidence="4" id="KW-1185">Reference proteome</keyword>
<dbReference type="GO" id="GO:0016791">
    <property type="term" value="F:phosphatase activity"/>
    <property type="evidence" value="ECO:0007669"/>
    <property type="project" value="UniProtKB-ARBA"/>
</dbReference>
<evidence type="ECO:0008006" key="5">
    <source>
        <dbReference type="Google" id="ProtNLM"/>
    </source>
</evidence>
<dbReference type="Gene3D" id="3.40.50.1000">
    <property type="entry name" value="HAD superfamily/HAD-like"/>
    <property type="match status" value="1"/>
</dbReference>
<dbReference type="InterPro" id="IPR023214">
    <property type="entry name" value="HAD_sf"/>
</dbReference>
<feature type="chain" id="PRO_5013290368" description="Haloacid dehalogenase, type II" evidence="2">
    <location>
        <begin position="27"/>
        <end position="243"/>
    </location>
</feature>
<keyword evidence="1" id="KW-0378">Hydrolase</keyword>
<evidence type="ECO:0000313" key="4">
    <source>
        <dbReference type="Proteomes" id="UP000184188"/>
    </source>
</evidence>
<feature type="signal peptide" evidence="2">
    <location>
        <begin position="1"/>
        <end position="26"/>
    </location>
</feature>
<evidence type="ECO:0000256" key="2">
    <source>
        <dbReference type="SAM" id="SignalP"/>
    </source>
</evidence>
<evidence type="ECO:0000313" key="3">
    <source>
        <dbReference type="EMBL" id="OJJ50633.1"/>
    </source>
</evidence>
<name>A0A1L9SU82_9EURO</name>
<dbReference type="Pfam" id="PF00702">
    <property type="entry name" value="Hydrolase"/>
    <property type="match status" value="1"/>
</dbReference>
<dbReference type="Proteomes" id="UP000184188">
    <property type="component" value="Unassembled WGS sequence"/>
</dbReference>
<dbReference type="GeneID" id="34614344"/>
<dbReference type="Gene3D" id="1.10.150.240">
    <property type="entry name" value="Putative phosphatase, domain 2"/>
    <property type="match status" value="1"/>
</dbReference>
<dbReference type="AlphaFoldDB" id="A0A1L9SU82"/>
<dbReference type="InterPro" id="IPR006439">
    <property type="entry name" value="HAD-SF_hydro_IA"/>
</dbReference>
<organism evidence="3 4">
    <name type="scientific">Penicilliopsis zonata CBS 506.65</name>
    <dbReference type="NCBI Taxonomy" id="1073090"/>
    <lineage>
        <taxon>Eukaryota</taxon>
        <taxon>Fungi</taxon>
        <taxon>Dikarya</taxon>
        <taxon>Ascomycota</taxon>
        <taxon>Pezizomycotina</taxon>
        <taxon>Eurotiomycetes</taxon>
        <taxon>Eurotiomycetidae</taxon>
        <taxon>Eurotiales</taxon>
        <taxon>Aspergillaceae</taxon>
        <taxon>Penicilliopsis</taxon>
    </lineage>
</organism>
<dbReference type="SUPFAM" id="SSF56784">
    <property type="entry name" value="HAD-like"/>
    <property type="match status" value="1"/>
</dbReference>
<reference evidence="4" key="1">
    <citation type="journal article" date="2017" name="Genome Biol.">
        <title>Comparative genomics reveals high biological diversity and specific adaptations in the industrially and medically important fungal genus Aspergillus.</title>
        <authorList>
            <person name="de Vries R.P."/>
            <person name="Riley R."/>
            <person name="Wiebenga A."/>
            <person name="Aguilar-Osorio G."/>
            <person name="Amillis S."/>
            <person name="Uchima C.A."/>
            <person name="Anderluh G."/>
            <person name="Asadollahi M."/>
            <person name="Askin M."/>
            <person name="Barry K."/>
            <person name="Battaglia E."/>
            <person name="Bayram O."/>
            <person name="Benocci T."/>
            <person name="Braus-Stromeyer S.A."/>
            <person name="Caldana C."/>
            <person name="Canovas D."/>
            <person name="Cerqueira G.C."/>
            <person name="Chen F."/>
            <person name="Chen W."/>
            <person name="Choi C."/>
            <person name="Clum A."/>
            <person name="Dos Santos R.A."/>
            <person name="Damasio A.R."/>
            <person name="Diallinas G."/>
            <person name="Emri T."/>
            <person name="Fekete E."/>
            <person name="Flipphi M."/>
            <person name="Freyberg S."/>
            <person name="Gallo A."/>
            <person name="Gournas C."/>
            <person name="Habgood R."/>
            <person name="Hainaut M."/>
            <person name="Harispe M.L."/>
            <person name="Henrissat B."/>
            <person name="Hilden K.S."/>
            <person name="Hope R."/>
            <person name="Hossain A."/>
            <person name="Karabika E."/>
            <person name="Karaffa L."/>
            <person name="Karanyi Z."/>
            <person name="Krasevec N."/>
            <person name="Kuo A."/>
            <person name="Kusch H."/>
            <person name="LaButti K."/>
            <person name="Lagendijk E.L."/>
            <person name="Lapidus A."/>
            <person name="Levasseur A."/>
            <person name="Lindquist E."/>
            <person name="Lipzen A."/>
            <person name="Logrieco A.F."/>
            <person name="MacCabe A."/>
            <person name="Maekelae M.R."/>
            <person name="Malavazi I."/>
            <person name="Melin P."/>
            <person name="Meyer V."/>
            <person name="Mielnichuk N."/>
            <person name="Miskei M."/>
            <person name="Molnar A.P."/>
            <person name="Mule G."/>
            <person name="Ngan C.Y."/>
            <person name="Orejas M."/>
            <person name="Orosz E."/>
            <person name="Ouedraogo J.P."/>
            <person name="Overkamp K.M."/>
            <person name="Park H.-S."/>
            <person name="Perrone G."/>
            <person name="Piumi F."/>
            <person name="Punt P.J."/>
            <person name="Ram A.F."/>
            <person name="Ramon A."/>
            <person name="Rauscher S."/>
            <person name="Record E."/>
            <person name="Riano-Pachon D.M."/>
            <person name="Robert V."/>
            <person name="Roehrig J."/>
            <person name="Ruller R."/>
            <person name="Salamov A."/>
            <person name="Salih N.S."/>
            <person name="Samson R.A."/>
            <person name="Sandor E."/>
            <person name="Sanguinetti M."/>
            <person name="Schuetze T."/>
            <person name="Sepcic K."/>
            <person name="Shelest E."/>
            <person name="Sherlock G."/>
            <person name="Sophianopoulou V."/>
            <person name="Squina F.M."/>
            <person name="Sun H."/>
            <person name="Susca A."/>
            <person name="Todd R.B."/>
            <person name="Tsang A."/>
            <person name="Unkles S.E."/>
            <person name="van de Wiele N."/>
            <person name="van Rossen-Uffink D."/>
            <person name="Oliveira J.V."/>
            <person name="Vesth T.C."/>
            <person name="Visser J."/>
            <person name="Yu J.-H."/>
            <person name="Zhou M."/>
            <person name="Andersen M.R."/>
            <person name="Archer D.B."/>
            <person name="Baker S.E."/>
            <person name="Benoit I."/>
            <person name="Brakhage A.A."/>
            <person name="Braus G.H."/>
            <person name="Fischer R."/>
            <person name="Frisvad J.C."/>
            <person name="Goldman G.H."/>
            <person name="Houbraken J."/>
            <person name="Oakley B."/>
            <person name="Pocsi I."/>
            <person name="Scazzocchio C."/>
            <person name="Seiboth B."/>
            <person name="vanKuyk P.A."/>
            <person name="Wortman J."/>
            <person name="Dyer P.S."/>
            <person name="Grigoriev I.V."/>
        </authorList>
    </citation>
    <scope>NUCLEOTIDE SEQUENCE [LARGE SCALE GENOMIC DNA]</scope>
    <source>
        <strain evidence="4">CBS 506.65</strain>
    </source>
</reference>
<dbReference type="PANTHER" id="PTHR43316">
    <property type="entry name" value="HYDROLASE, HALOACID DELAHOGENASE-RELATED"/>
    <property type="match status" value="1"/>
</dbReference>
<dbReference type="InterPro" id="IPR023198">
    <property type="entry name" value="PGP-like_dom2"/>
</dbReference>
<proteinExistence type="predicted"/>
<accession>A0A1L9SU82</accession>
<dbReference type="VEuPathDB" id="FungiDB:ASPZODRAFT_222303"/>